<evidence type="ECO:0000256" key="2">
    <source>
        <dbReference type="ARBA" id="ARBA00006939"/>
    </source>
</evidence>
<feature type="transmembrane region" description="Helical" evidence="6">
    <location>
        <begin position="447"/>
        <end position="465"/>
    </location>
</feature>
<evidence type="ECO:0000313" key="7">
    <source>
        <dbReference type="EMBL" id="CAF1267405.1"/>
    </source>
</evidence>
<dbReference type="GO" id="GO:0005385">
    <property type="term" value="F:zinc ion transmembrane transporter activity"/>
    <property type="evidence" value="ECO:0007669"/>
    <property type="project" value="TreeGrafter"/>
</dbReference>
<accession>A0A815BGY6</accession>
<feature type="transmembrane region" description="Helical" evidence="6">
    <location>
        <begin position="7"/>
        <end position="29"/>
    </location>
</feature>
<protein>
    <submittedName>
        <fullName evidence="7">Uncharacterized protein</fullName>
    </submittedName>
</protein>
<comment type="caution">
    <text evidence="7">The sequence shown here is derived from an EMBL/GenBank/DDBJ whole genome shotgun (WGS) entry which is preliminary data.</text>
</comment>
<dbReference type="GO" id="GO:0140410">
    <property type="term" value="F:monoatomic cation:bicarbonate symporter activity"/>
    <property type="evidence" value="ECO:0007669"/>
    <property type="project" value="TreeGrafter"/>
</dbReference>
<evidence type="ECO:0000256" key="4">
    <source>
        <dbReference type="ARBA" id="ARBA00022989"/>
    </source>
</evidence>
<feature type="transmembrane region" description="Helical" evidence="6">
    <location>
        <begin position="141"/>
        <end position="162"/>
    </location>
</feature>
<organism evidence="7 8">
    <name type="scientific">Adineta steineri</name>
    <dbReference type="NCBI Taxonomy" id="433720"/>
    <lineage>
        <taxon>Eukaryota</taxon>
        <taxon>Metazoa</taxon>
        <taxon>Spiralia</taxon>
        <taxon>Gnathifera</taxon>
        <taxon>Rotifera</taxon>
        <taxon>Eurotatoria</taxon>
        <taxon>Bdelloidea</taxon>
        <taxon>Adinetida</taxon>
        <taxon>Adinetidae</taxon>
        <taxon>Adineta</taxon>
    </lineage>
</organism>
<evidence type="ECO:0000256" key="5">
    <source>
        <dbReference type="ARBA" id="ARBA00023136"/>
    </source>
</evidence>
<dbReference type="Proteomes" id="UP000663845">
    <property type="component" value="Unassembled WGS sequence"/>
</dbReference>
<proteinExistence type="inferred from homology"/>
<feature type="transmembrane region" description="Helical" evidence="6">
    <location>
        <begin position="494"/>
        <end position="518"/>
    </location>
</feature>
<dbReference type="Pfam" id="PF02535">
    <property type="entry name" value="Zip"/>
    <property type="match status" value="1"/>
</dbReference>
<dbReference type="InterPro" id="IPR050799">
    <property type="entry name" value="ZIP_Transporter"/>
</dbReference>
<evidence type="ECO:0000256" key="6">
    <source>
        <dbReference type="SAM" id="Phobius"/>
    </source>
</evidence>
<dbReference type="EMBL" id="CAJNOG010000489">
    <property type="protein sequence ID" value="CAF1267405.1"/>
    <property type="molecule type" value="Genomic_DNA"/>
</dbReference>
<sequence length="542" mass="62765">MGTIWRIFVIFLTYYPFIVASASLESLYFDLIHRNISDFTSFDSFYRDLLKDTRQHRLTDTVSSPINIDKILLNDYNEDYIKNSCYETASDLLNAHGYNRTNLNLSINDIKSLLPALLYTVENPGCKRQLPPTKPYPFFDIWIFGLIFIVAMKFIHLIIFFISGNHSSVLTSGGLARAILNHADNVEPSTDEVRFSPVKYHLWLGLSFNAFTCGIILGTVSYHLIPHIYEVPNEDFSYTYILRGTVVLCGVFLFFIVEKLLRFRFKVDEAHLDEPNKGNESSDAPVIQMAKMRETLHVHNRDPLQHKQSDSPIRLPSTLDNIDETTGLQDDQEPIKKDNHSGQHEHQTRNFIIYHIIYDFSNDIIYGCGLSTALSHDRLIGFVLWLMIFTEGFRRHSQLLSSLGRKLGFGFLFFSVVFLILGYIIGGILTGINQQFSINFIYIPKEYIYSMVYGALFYTALVTLIPELNDFGQHLHIHEKTENQTLKKQRTLKIFVFICQNVFLVLGVLIALILAIIWRYYHRKSISEYICPRDSFRPYCRF</sequence>
<name>A0A815BGY6_9BILA</name>
<evidence type="ECO:0000256" key="1">
    <source>
        <dbReference type="ARBA" id="ARBA00004141"/>
    </source>
</evidence>
<dbReference type="InterPro" id="IPR003689">
    <property type="entry name" value="ZIP"/>
</dbReference>
<keyword evidence="4 6" id="KW-1133">Transmembrane helix</keyword>
<feature type="transmembrane region" description="Helical" evidence="6">
    <location>
        <begin position="202"/>
        <end position="225"/>
    </location>
</feature>
<keyword evidence="3 6" id="KW-0812">Transmembrane</keyword>
<evidence type="ECO:0000256" key="3">
    <source>
        <dbReference type="ARBA" id="ARBA00022692"/>
    </source>
</evidence>
<comment type="similarity">
    <text evidence="2">Belongs to the ZIP transporter (TC 2.A.5) family.</text>
</comment>
<keyword evidence="5 6" id="KW-0472">Membrane</keyword>
<dbReference type="GO" id="GO:0030003">
    <property type="term" value="P:intracellular monoatomic cation homeostasis"/>
    <property type="evidence" value="ECO:0007669"/>
    <property type="project" value="TreeGrafter"/>
</dbReference>
<evidence type="ECO:0000313" key="8">
    <source>
        <dbReference type="Proteomes" id="UP000663845"/>
    </source>
</evidence>
<dbReference type="PANTHER" id="PTHR12191">
    <property type="entry name" value="SOLUTE CARRIER FAMILY 39"/>
    <property type="match status" value="1"/>
</dbReference>
<feature type="transmembrane region" description="Helical" evidence="6">
    <location>
        <begin position="408"/>
        <end position="426"/>
    </location>
</feature>
<dbReference type="AlphaFoldDB" id="A0A815BGY6"/>
<gene>
    <name evidence="7" type="ORF">JYZ213_LOCUS30496</name>
</gene>
<reference evidence="7" key="1">
    <citation type="submission" date="2021-02" db="EMBL/GenBank/DDBJ databases">
        <authorList>
            <person name="Nowell W R."/>
        </authorList>
    </citation>
    <scope>NUCLEOTIDE SEQUENCE</scope>
</reference>
<comment type="subcellular location">
    <subcellularLocation>
        <location evidence="1">Membrane</location>
        <topology evidence="1">Multi-pass membrane protein</topology>
    </subcellularLocation>
</comment>
<dbReference type="PANTHER" id="PTHR12191:SF37">
    <property type="entry name" value="ZINC TRANSPORTER FOI"/>
    <property type="match status" value="1"/>
</dbReference>
<feature type="transmembrane region" description="Helical" evidence="6">
    <location>
        <begin position="237"/>
        <end position="257"/>
    </location>
</feature>
<dbReference type="GO" id="GO:0071578">
    <property type="term" value="P:zinc ion import across plasma membrane"/>
    <property type="evidence" value="ECO:0007669"/>
    <property type="project" value="TreeGrafter"/>
</dbReference>
<dbReference type="GO" id="GO:0005886">
    <property type="term" value="C:plasma membrane"/>
    <property type="evidence" value="ECO:0007669"/>
    <property type="project" value="TreeGrafter"/>
</dbReference>